<name>A0ABR8QU79_9BACI</name>
<feature type="region of interest" description="Disordered" evidence="1">
    <location>
        <begin position="1"/>
        <end position="21"/>
    </location>
</feature>
<protein>
    <submittedName>
        <fullName evidence="3">Sorbosone dehydrogenase family protein</fullName>
    </submittedName>
</protein>
<reference evidence="3 4" key="1">
    <citation type="submission" date="2020-08" db="EMBL/GenBank/DDBJ databases">
        <title>A Genomic Blueprint of the Chicken Gut Microbiome.</title>
        <authorList>
            <person name="Gilroy R."/>
            <person name="Ravi A."/>
            <person name="Getino M."/>
            <person name="Pursley I."/>
            <person name="Horton D.L."/>
            <person name="Alikhan N.-F."/>
            <person name="Baker D."/>
            <person name="Gharbi K."/>
            <person name="Hall N."/>
            <person name="Watson M."/>
            <person name="Adriaenssens E.M."/>
            <person name="Foster-Nyarko E."/>
            <person name="Jarju S."/>
            <person name="Secka A."/>
            <person name="Antonio M."/>
            <person name="Oren A."/>
            <person name="Chaudhuri R."/>
            <person name="La Ragione R.M."/>
            <person name="Hildebrand F."/>
            <person name="Pallen M.J."/>
        </authorList>
    </citation>
    <scope>NUCLEOTIDE SEQUENCE [LARGE SCALE GENOMIC DNA]</scope>
    <source>
        <strain evidence="3 4">Sa5YUA1</strain>
    </source>
</reference>
<dbReference type="PANTHER" id="PTHR19328">
    <property type="entry name" value="HEDGEHOG-INTERACTING PROTEIN"/>
    <property type="match status" value="1"/>
</dbReference>
<dbReference type="InterPro" id="IPR012938">
    <property type="entry name" value="Glc/Sorbosone_DH"/>
</dbReference>
<evidence type="ECO:0000313" key="4">
    <source>
        <dbReference type="Proteomes" id="UP000657931"/>
    </source>
</evidence>
<comment type="caution">
    <text evidence="3">The sequence shown here is derived from an EMBL/GenBank/DDBJ whole genome shotgun (WGS) entry which is preliminary data.</text>
</comment>
<gene>
    <name evidence="3" type="ORF">H9655_17390</name>
</gene>
<dbReference type="SUPFAM" id="SSF63825">
    <property type="entry name" value="YWTD domain"/>
    <property type="match status" value="1"/>
</dbReference>
<evidence type="ECO:0000256" key="1">
    <source>
        <dbReference type="SAM" id="MobiDB-lite"/>
    </source>
</evidence>
<proteinExistence type="predicted"/>
<dbReference type="EMBL" id="JACSQT010000009">
    <property type="protein sequence ID" value="MBD7938812.1"/>
    <property type="molecule type" value="Genomic_DNA"/>
</dbReference>
<accession>A0ABR8QU79</accession>
<feature type="domain" description="Glucose/Sorbosone dehydrogenase" evidence="2">
    <location>
        <begin position="33"/>
        <end position="324"/>
    </location>
</feature>
<keyword evidence="4" id="KW-1185">Reference proteome</keyword>
<dbReference type="Proteomes" id="UP000657931">
    <property type="component" value="Unassembled WGS sequence"/>
</dbReference>
<evidence type="ECO:0000313" key="3">
    <source>
        <dbReference type="EMBL" id="MBD7938812.1"/>
    </source>
</evidence>
<dbReference type="Pfam" id="PF07995">
    <property type="entry name" value="GSDH"/>
    <property type="match status" value="1"/>
</dbReference>
<dbReference type="PANTHER" id="PTHR19328:SF13">
    <property type="entry name" value="HIPL1 PROTEIN"/>
    <property type="match status" value="1"/>
</dbReference>
<dbReference type="Gene3D" id="2.120.10.30">
    <property type="entry name" value="TolB, C-terminal domain"/>
    <property type="match status" value="1"/>
</dbReference>
<dbReference type="InterPro" id="IPR011041">
    <property type="entry name" value="Quinoprot_gluc/sorb_DH_b-prop"/>
</dbReference>
<dbReference type="InterPro" id="IPR011042">
    <property type="entry name" value="6-blade_b-propeller_TolB-like"/>
</dbReference>
<evidence type="ECO:0000259" key="2">
    <source>
        <dbReference type="Pfam" id="PF07995"/>
    </source>
</evidence>
<sequence>MLMGCQSNNEMDEEPETVDVSNQQKVEVVAEDLDIPWSINKRDDVFYLSERAGSIAKVERGEVTRQQVELEKSLSTAQEAGLLGFVLIDDGTKGIAYYTYEDDGQPLNRVVTLSLDDQKQVWVETDLLIDEIPSGAFHHGGRLAIGPDDKLYVTTGDATKPELAQDQNSLAGKILRMNKDGSIPEDNPSKESYIYSYGHRNPQGLAWTDKGELYASEHGPTANDEINKITAQGNYGWPEITGTEAKEGMIPPLVTSGDDTTWAPSGIAYADHNLYIASLRGTAVMQLNLETNEMSTLVSDVGRVRDVFVDGDVLYFISNNRDGRGNPAEQDDRLYRLKIK</sequence>
<organism evidence="3 4">
    <name type="scientific">Cytobacillus stercorigallinarum</name>
    <dbReference type="NCBI Taxonomy" id="2762240"/>
    <lineage>
        <taxon>Bacteria</taxon>
        <taxon>Bacillati</taxon>
        <taxon>Bacillota</taxon>
        <taxon>Bacilli</taxon>
        <taxon>Bacillales</taxon>
        <taxon>Bacillaceae</taxon>
        <taxon>Cytobacillus</taxon>
    </lineage>
</organism>
<dbReference type="SUPFAM" id="SSF50952">
    <property type="entry name" value="Soluble quinoprotein glucose dehydrogenase"/>
    <property type="match status" value="1"/>
</dbReference>